<sequence>MPDTIAYVDGFNLYHGLKSKYGRAYLWLDIVELVQRMRRDDTVRAVKYFTAIVKGEPDAARRQETYLAALTAHRPQVQVIRGHFKVKNMRISCRACGAQWQCRCEPPQQRYRTYEEKLTDVALATEMVRDAALGNGDLSLLISTDTDFLPAIKASSELAPTRPILVACPPGRGRPNRFDGMVISFPIREEHLMASLLPDSVPDNGLARQRPDKWASPPSPGTGPQEFGIRAGAYGSPRPGHRGAARCAPPPRCSTTAQAAVHRNDRRRPPD</sequence>
<evidence type="ECO:0000313" key="3">
    <source>
        <dbReference type="EMBL" id="MBB4778997.1"/>
    </source>
</evidence>
<accession>A0A7W7IKX4</accession>
<name>A0A7W7IKX4_9ACTN</name>
<dbReference type="RefSeq" id="WP_184890185.1">
    <property type="nucleotide sequence ID" value="NZ_BAAAHD010000012.1"/>
</dbReference>
<gene>
    <name evidence="3" type="ORF">F4557_007415</name>
    <name evidence="2" type="ORF">GCM10009546_13110</name>
</gene>
<dbReference type="EMBL" id="JACHMV010000001">
    <property type="protein sequence ID" value="MBB4778997.1"/>
    <property type="molecule type" value="Genomic_DNA"/>
</dbReference>
<organism evidence="3 4">
    <name type="scientific">Actinomadura livida</name>
    <dbReference type="NCBI Taxonomy" id="79909"/>
    <lineage>
        <taxon>Bacteria</taxon>
        <taxon>Bacillati</taxon>
        <taxon>Actinomycetota</taxon>
        <taxon>Actinomycetes</taxon>
        <taxon>Streptosporangiales</taxon>
        <taxon>Thermomonosporaceae</taxon>
        <taxon>Actinomadura</taxon>
    </lineage>
</organism>
<protein>
    <submittedName>
        <fullName evidence="3">Uncharacterized LabA/DUF88 family protein</fullName>
    </submittedName>
</protein>
<reference evidence="2" key="1">
    <citation type="journal article" date="2014" name="Int. J. Syst. Evol. Microbiol.">
        <title>Complete genome of a new Firmicutes species belonging to the dominant human colonic microbiota ('Ruminococcus bicirculans') reveals two chromosomes and a selective capacity to utilize plant glucans.</title>
        <authorList>
            <consortium name="NISC Comparative Sequencing Program"/>
            <person name="Wegmann U."/>
            <person name="Louis P."/>
            <person name="Goesmann A."/>
            <person name="Henrissat B."/>
            <person name="Duncan S.H."/>
            <person name="Flint H.J."/>
        </authorList>
    </citation>
    <scope>NUCLEOTIDE SEQUENCE</scope>
    <source>
        <strain evidence="2">JCM 10667</strain>
    </source>
</reference>
<evidence type="ECO:0000313" key="2">
    <source>
        <dbReference type="EMBL" id="GAA0552495.1"/>
    </source>
</evidence>
<dbReference type="EMBL" id="BAAAHD010000012">
    <property type="protein sequence ID" value="GAA0552495.1"/>
    <property type="molecule type" value="Genomic_DNA"/>
</dbReference>
<reference evidence="3 4" key="3">
    <citation type="submission" date="2020-08" db="EMBL/GenBank/DDBJ databases">
        <title>Sequencing the genomes of 1000 actinobacteria strains.</title>
        <authorList>
            <person name="Klenk H.-P."/>
        </authorList>
    </citation>
    <scope>NUCLEOTIDE SEQUENCE [LARGE SCALE GENOMIC DNA]</scope>
    <source>
        <strain evidence="3 4">DSM 44772</strain>
    </source>
</reference>
<dbReference type="Proteomes" id="UP001501427">
    <property type="component" value="Unassembled WGS sequence"/>
</dbReference>
<dbReference type="CDD" id="cd18722">
    <property type="entry name" value="PIN_NicB-like"/>
    <property type="match status" value="1"/>
</dbReference>
<proteinExistence type="predicted"/>
<evidence type="ECO:0000313" key="5">
    <source>
        <dbReference type="Proteomes" id="UP001501427"/>
    </source>
</evidence>
<reference evidence="5" key="2">
    <citation type="journal article" date="2019" name="Int. J. Syst. Evol. Microbiol.">
        <title>The Global Catalogue of Microorganisms (GCM) 10K type strain sequencing project: providing services to taxonomists for standard genome sequencing and annotation.</title>
        <authorList>
            <consortium name="The Broad Institute Genomics Platform"/>
            <consortium name="The Broad Institute Genome Sequencing Center for Infectious Disease"/>
            <person name="Wu L."/>
            <person name="Ma J."/>
        </authorList>
    </citation>
    <scope>NUCLEOTIDE SEQUENCE [LARGE SCALE GENOMIC DNA]</scope>
    <source>
        <strain evidence="5">JCM 10667</strain>
    </source>
</reference>
<dbReference type="Proteomes" id="UP000549343">
    <property type="component" value="Unassembled WGS sequence"/>
</dbReference>
<dbReference type="Gene3D" id="3.40.50.1010">
    <property type="entry name" value="5'-nuclease"/>
    <property type="match status" value="1"/>
</dbReference>
<reference evidence="2" key="4">
    <citation type="submission" date="2023-12" db="EMBL/GenBank/DDBJ databases">
        <authorList>
            <person name="Sun Q."/>
            <person name="Inoue M."/>
        </authorList>
    </citation>
    <scope>NUCLEOTIDE SEQUENCE</scope>
    <source>
        <strain evidence="2">JCM 10667</strain>
    </source>
</reference>
<evidence type="ECO:0000256" key="1">
    <source>
        <dbReference type="SAM" id="MobiDB-lite"/>
    </source>
</evidence>
<keyword evidence="5" id="KW-1185">Reference proteome</keyword>
<feature type="region of interest" description="Disordered" evidence="1">
    <location>
        <begin position="200"/>
        <end position="271"/>
    </location>
</feature>
<dbReference type="AlphaFoldDB" id="A0A7W7IKX4"/>
<evidence type="ECO:0000313" key="4">
    <source>
        <dbReference type="Proteomes" id="UP000549343"/>
    </source>
</evidence>
<comment type="caution">
    <text evidence="3">The sequence shown here is derived from an EMBL/GenBank/DDBJ whole genome shotgun (WGS) entry which is preliminary data.</text>
</comment>